<accession>A0ABT2LVU6</accession>
<feature type="compositionally biased region" description="Basic and acidic residues" evidence="1">
    <location>
        <begin position="117"/>
        <end position="129"/>
    </location>
</feature>
<dbReference type="SUPFAM" id="SSF74653">
    <property type="entry name" value="TolA/TonB C-terminal domain"/>
    <property type="match status" value="1"/>
</dbReference>
<evidence type="ECO:0000256" key="1">
    <source>
        <dbReference type="SAM" id="MobiDB-lite"/>
    </source>
</evidence>
<organism evidence="2 3">
    <name type="scientific">Chelativorans salis</name>
    <dbReference type="NCBI Taxonomy" id="2978478"/>
    <lineage>
        <taxon>Bacteria</taxon>
        <taxon>Pseudomonadati</taxon>
        <taxon>Pseudomonadota</taxon>
        <taxon>Alphaproteobacteria</taxon>
        <taxon>Hyphomicrobiales</taxon>
        <taxon>Phyllobacteriaceae</taxon>
        <taxon>Chelativorans</taxon>
    </lineage>
</organism>
<comment type="caution">
    <text evidence="2">The sequence shown here is derived from an EMBL/GenBank/DDBJ whole genome shotgun (WGS) entry which is preliminary data.</text>
</comment>
<feature type="compositionally biased region" description="Basic and acidic residues" evidence="1">
    <location>
        <begin position="95"/>
        <end position="105"/>
    </location>
</feature>
<gene>
    <name evidence="2" type="ORF">N5A92_19900</name>
</gene>
<dbReference type="Proteomes" id="UP001320831">
    <property type="component" value="Unassembled WGS sequence"/>
</dbReference>
<dbReference type="EMBL" id="JAOCZP010000007">
    <property type="protein sequence ID" value="MCT7377284.1"/>
    <property type="molecule type" value="Genomic_DNA"/>
</dbReference>
<keyword evidence="3" id="KW-1185">Reference proteome</keyword>
<reference evidence="2 3" key="1">
    <citation type="submission" date="2022-09" db="EMBL/GenBank/DDBJ databases">
        <title>Chelativorans salina sp. nov., a novel slightly halophilic bacterium isolated from a saline lake sediment enrichment.</title>
        <authorList>
            <person name="Gao L."/>
            <person name="Fang B.-Z."/>
            <person name="Li W.-J."/>
        </authorList>
    </citation>
    <scope>NUCLEOTIDE SEQUENCE [LARGE SCALE GENOMIC DNA]</scope>
    <source>
        <strain evidence="2 3">EGI FJ00035</strain>
    </source>
</reference>
<feature type="compositionally biased region" description="Basic and acidic residues" evidence="1">
    <location>
        <begin position="192"/>
        <end position="211"/>
    </location>
</feature>
<dbReference type="Gene3D" id="3.30.1150.10">
    <property type="match status" value="1"/>
</dbReference>
<evidence type="ECO:0000313" key="2">
    <source>
        <dbReference type="EMBL" id="MCT7377284.1"/>
    </source>
</evidence>
<proteinExistence type="predicted"/>
<feature type="region of interest" description="Disordered" evidence="1">
    <location>
        <begin position="226"/>
        <end position="248"/>
    </location>
</feature>
<sequence>MKTGLVTSVTMHAVLLGFGIFSLSAPRAYEVADVEALPVDIVPVDSLSQVQEGDKKAPLRQKPTPTPTERPDIVENAQKTGEADTDQKTPPTPEVRPKPVEERTAESAPAPKPQPKPVEKPAEETEQAKAENVPAPATEREPEPQPRQEVTPEPAEEPVVAENAEDESVRLPQSAPVPRARPQPPKAQTAKAPERKETEKPTAREQAKSEEKDEELLDQVAALLDKQKASGGGAKRSTEEAALGGERTTAGETLTQSEMDALRGQIQRCWNVPAGAIDAENLKVSLKFKLDPNGAVEGSPEIISGGSGSTVERAAALSAQRAILQCAPYNLPAEKYSAWADVIVNFDPTDMF</sequence>
<name>A0ABT2LVU6_9HYPH</name>
<evidence type="ECO:0008006" key="4">
    <source>
        <dbReference type="Google" id="ProtNLM"/>
    </source>
</evidence>
<feature type="region of interest" description="Disordered" evidence="1">
    <location>
        <begin position="49"/>
        <end position="214"/>
    </location>
</feature>
<dbReference type="RefSeq" id="WP_260905726.1">
    <property type="nucleotide sequence ID" value="NZ_JAOCZP010000007.1"/>
</dbReference>
<evidence type="ECO:0000313" key="3">
    <source>
        <dbReference type="Proteomes" id="UP001320831"/>
    </source>
</evidence>
<protein>
    <recommendedName>
        <fullName evidence="4">Cell division and transport-associated protein TolA</fullName>
    </recommendedName>
</protein>
<feature type="compositionally biased region" description="Low complexity" evidence="1">
    <location>
        <begin position="147"/>
        <end position="162"/>
    </location>
</feature>